<dbReference type="PANTHER" id="PTHR43877">
    <property type="entry name" value="AMINOALKYLPHOSPHONATE N-ACETYLTRANSFERASE-RELATED-RELATED"/>
    <property type="match status" value="1"/>
</dbReference>
<dbReference type="PANTHER" id="PTHR43877:SF1">
    <property type="entry name" value="ACETYLTRANSFERASE"/>
    <property type="match status" value="1"/>
</dbReference>
<dbReference type="EC" id="2.3.1.-" evidence="4"/>
<sequence length="332" mass="36194">MIEIAEVDPHDDAALRAWHAASLAGGTAGRPAAVVETFPALARSLREPGPHLRRLPVAAVEAGTVLGALLLELPLTENRQVAQLGIAVPPEHRRRGVGAALWAAARAAADGRTVFQAEVAVPAGQTVATWPGALFARRLGFASRHVEDHLRLALPAAEDLLDRLAAAATGRAAGYRVVSWAGPCPEEHLPAYAAMRAAMSREVPVGELDRAAVEYDVHRLRAEEQRLAATYLSVVSLARTRDGEPAGYTLCYLDRKDRSNAKQDDTFVFARHRGHRLGVLLKVANLRQLGRHGAERRWLHSWTAESNAPMRAVNDRFGFRMVEQLHEYELAT</sequence>
<evidence type="ECO:0000256" key="2">
    <source>
        <dbReference type="ARBA" id="ARBA00023315"/>
    </source>
</evidence>
<protein>
    <submittedName>
        <fullName evidence="4">GNAT family N-acetyltransferase</fullName>
        <ecNumber evidence="4">2.3.1.-</ecNumber>
    </submittedName>
</protein>
<accession>A0ABV6P232</accession>
<comment type="caution">
    <text evidence="4">The sequence shown here is derived from an EMBL/GenBank/DDBJ whole genome shotgun (WGS) entry which is preliminary data.</text>
</comment>
<evidence type="ECO:0000256" key="1">
    <source>
        <dbReference type="ARBA" id="ARBA00022679"/>
    </source>
</evidence>
<dbReference type="EMBL" id="JBHLUE010000019">
    <property type="protein sequence ID" value="MFC0567006.1"/>
    <property type="molecule type" value="Genomic_DNA"/>
</dbReference>
<dbReference type="Gene3D" id="3.40.630.30">
    <property type="match status" value="1"/>
</dbReference>
<feature type="domain" description="N-acetyltransferase" evidence="3">
    <location>
        <begin position="187"/>
        <end position="332"/>
    </location>
</feature>
<keyword evidence="1 4" id="KW-0808">Transferase</keyword>
<dbReference type="PROSITE" id="PS51186">
    <property type="entry name" value="GNAT"/>
    <property type="match status" value="2"/>
</dbReference>
<gene>
    <name evidence="4" type="ORF">ACFFHU_23060</name>
</gene>
<dbReference type="SUPFAM" id="SSF55729">
    <property type="entry name" value="Acyl-CoA N-acyltransferases (Nat)"/>
    <property type="match status" value="2"/>
</dbReference>
<feature type="domain" description="N-acetyltransferase" evidence="3">
    <location>
        <begin position="2"/>
        <end position="161"/>
    </location>
</feature>
<keyword evidence="5" id="KW-1185">Reference proteome</keyword>
<name>A0ABV6P232_9ACTN</name>
<keyword evidence="2 4" id="KW-0012">Acyltransferase</keyword>
<dbReference type="Pfam" id="PF00583">
    <property type="entry name" value="Acetyltransf_1"/>
    <property type="match status" value="2"/>
</dbReference>
<dbReference type="InterPro" id="IPR000182">
    <property type="entry name" value="GNAT_dom"/>
</dbReference>
<dbReference type="InterPro" id="IPR016181">
    <property type="entry name" value="Acyl_CoA_acyltransferase"/>
</dbReference>
<evidence type="ECO:0000313" key="4">
    <source>
        <dbReference type="EMBL" id="MFC0567006.1"/>
    </source>
</evidence>
<organism evidence="4 5">
    <name type="scientific">Plantactinospora siamensis</name>
    <dbReference type="NCBI Taxonomy" id="555372"/>
    <lineage>
        <taxon>Bacteria</taxon>
        <taxon>Bacillati</taxon>
        <taxon>Actinomycetota</taxon>
        <taxon>Actinomycetes</taxon>
        <taxon>Micromonosporales</taxon>
        <taxon>Micromonosporaceae</taxon>
        <taxon>Plantactinospora</taxon>
    </lineage>
</organism>
<proteinExistence type="predicted"/>
<evidence type="ECO:0000313" key="5">
    <source>
        <dbReference type="Proteomes" id="UP001589894"/>
    </source>
</evidence>
<reference evidence="4 5" key="1">
    <citation type="submission" date="2024-09" db="EMBL/GenBank/DDBJ databases">
        <authorList>
            <person name="Sun Q."/>
            <person name="Mori K."/>
        </authorList>
    </citation>
    <scope>NUCLEOTIDE SEQUENCE [LARGE SCALE GENOMIC DNA]</scope>
    <source>
        <strain evidence="4 5">TBRC 2205</strain>
    </source>
</reference>
<dbReference type="Proteomes" id="UP001589894">
    <property type="component" value="Unassembled WGS sequence"/>
</dbReference>
<dbReference type="GO" id="GO:0016746">
    <property type="term" value="F:acyltransferase activity"/>
    <property type="evidence" value="ECO:0007669"/>
    <property type="project" value="UniProtKB-KW"/>
</dbReference>
<dbReference type="InterPro" id="IPR050832">
    <property type="entry name" value="Bact_Acetyltransf"/>
</dbReference>
<dbReference type="RefSeq" id="WP_377342160.1">
    <property type="nucleotide sequence ID" value="NZ_JBHLUE010000019.1"/>
</dbReference>
<evidence type="ECO:0000259" key="3">
    <source>
        <dbReference type="PROSITE" id="PS51186"/>
    </source>
</evidence>